<feature type="transmembrane region" description="Helical" evidence="6">
    <location>
        <begin position="166"/>
        <end position="190"/>
    </location>
</feature>
<dbReference type="PANTHER" id="PTHR19282:SF554">
    <property type="entry name" value="ANTIGEN, PUTATIVE-RELATED"/>
    <property type="match status" value="1"/>
</dbReference>
<keyword evidence="2 6" id="KW-0812">Transmembrane</keyword>
<name>A0A9Q0MTZ9_9DIPT</name>
<dbReference type="Gene3D" id="1.10.1450.10">
    <property type="entry name" value="Tetraspanin"/>
    <property type="match status" value="1"/>
</dbReference>
<evidence type="ECO:0000256" key="2">
    <source>
        <dbReference type="ARBA" id="ARBA00022692"/>
    </source>
</evidence>
<feature type="transmembrane region" description="Helical" evidence="6">
    <location>
        <begin position="197"/>
        <end position="218"/>
    </location>
</feature>
<dbReference type="InterPro" id="IPR008952">
    <property type="entry name" value="Tetraspanin_EC2_sf"/>
</dbReference>
<dbReference type="InterPro" id="IPR018499">
    <property type="entry name" value="Tetraspanin/Peripherin"/>
</dbReference>
<feature type="region of interest" description="Disordered" evidence="5">
    <location>
        <begin position="435"/>
        <end position="460"/>
    </location>
</feature>
<keyword evidence="8" id="KW-1185">Reference proteome</keyword>
<feature type="transmembrane region" description="Helical" evidence="6">
    <location>
        <begin position="122"/>
        <end position="146"/>
    </location>
</feature>
<proteinExistence type="predicted"/>
<evidence type="ECO:0008006" key="9">
    <source>
        <dbReference type="Google" id="ProtNLM"/>
    </source>
</evidence>
<evidence type="ECO:0000256" key="4">
    <source>
        <dbReference type="ARBA" id="ARBA00023136"/>
    </source>
</evidence>
<dbReference type="GO" id="GO:0005886">
    <property type="term" value="C:plasma membrane"/>
    <property type="evidence" value="ECO:0007669"/>
    <property type="project" value="TreeGrafter"/>
</dbReference>
<comment type="subcellular location">
    <subcellularLocation>
        <location evidence="1">Membrane</location>
        <topology evidence="1">Multi-pass membrane protein</topology>
    </subcellularLocation>
</comment>
<gene>
    <name evidence="7" type="ORF">Bhyg_14925</name>
</gene>
<accession>A0A9Q0MTZ9</accession>
<dbReference type="CDD" id="cd03127">
    <property type="entry name" value="tetraspanin_LEL"/>
    <property type="match status" value="1"/>
</dbReference>
<evidence type="ECO:0000256" key="1">
    <source>
        <dbReference type="ARBA" id="ARBA00004141"/>
    </source>
</evidence>
<dbReference type="AlphaFoldDB" id="A0A9Q0MTZ9"/>
<dbReference type="Proteomes" id="UP001151699">
    <property type="component" value="Chromosome C"/>
</dbReference>
<evidence type="ECO:0000256" key="3">
    <source>
        <dbReference type="ARBA" id="ARBA00022989"/>
    </source>
</evidence>
<keyword evidence="4 6" id="KW-0472">Membrane</keyword>
<feature type="transmembrane region" description="Helical" evidence="6">
    <location>
        <begin position="369"/>
        <end position="389"/>
    </location>
</feature>
<feature type="compositionally biased region" description="Basic and acidic residues" evidence="5">
    <location>
        <begin position="438"/>
        <end position="460"/>
    </location>
</feature>
<protein>
    <recommendedName>
        <fullName evidence="9">Tetraspanin</fullName>
    </recommendedName>
</protein>
<evidence type="ECO:0000256" key="5">
    <source>
        <dbReference type="SAM" id="MobiDB-lite"/>
    </source>
</evidence>
<dbReference type="SUPFAM" id="SSF48652">
    <property type="entry name" value="Tetraspanin"/>
    <property type="match status" value="1"/>
</dbReference>
<dbReference type="PANTHER" id="PTHR19282">
    <property type="entry name" value="TETRASPANIN"/>
    <property type="match status" value="1"/>
</dbReference>
<evidence type="ECO:0000313" key="7">
    <source>
        <dbReference type="EMBL" id="KAJ6636337.1"/>
    </source>
</evidence>
<evidence type="ECO:0000313" key="8">
    <source>
        <dbReference type="Proteomes" id="UP001151699"/>
    </source>
</evidence>
<keyword evidence="3 6" id="KW-1133">Transmembrane helix</keyword>
<dbReference type="Pfam" id="PF00335">
    <property type="entry name" value="Tetraspanin"/>
    <property type="match status" value="1"/>
</dbReference>
<comment type="caution">
    <text evidence="7">The sequence shown here is derived from an EMBL/GenBank/DDBJ whole genome shotgun (WGS) entry which is preliminary data.</text>
</comment>
<organism evidence="7 8">
    <name type="scientific">Pseudolycoriella hygida</name>
    <dbReference type="NCBI Taxonomy" id="35572"/>
    <lineage>
        <taxon>Eukaryota</taxon>
        <taxon>Metazoa</taxon>
        <taxon>Ecdysozoa</taxon>
        <taxon>Arthropoda</taxon>
        <taxon>Hexapoda</taxon>
        <taxon>Insecta</taxon>
        <taxon>Pterygota</taxon>
        <taxon>Neoptera</taxon>
        <taxon>Endopterygota</taxon>
        <taxon>Diptera</taxon>
        <taxon>Nematocera</taxon>
        <taxon>Sciaroidea</taxon>
        <taxon>Sciaridae</taxon>
        <taxon>Pseudolycoriella</taxon>
    </lineage>
</organism>
<dbReference type="OrthoDB" id="10054572at2759"/>
<dbReference type="EMBL" id="WJQU01000004">
    <property type="protein sequence ID" value="KAJ6636337.1"/>
    <property type="molecule type" value="Genomic_DNA"/>
</dbReference>
<sequence length="518" mass="58091">MFVMLSVRTTTVCKRQAETGKEKVTTLDNIFINNNNIEKTFTKSISFDKNIHKSNLLLTELNNFKQPPTFQAPVATILNDLSPIPVPNKVTNKKAHLPNSHMTPKGLPDNSPDVKAMRYYRLWIYTCNAVLLMAVIVFCGVAGKVLLADYKRLLVNGLNLGQPSFIYAYLALLVQSGFLQLVGCLGALRLSEKLLNAYWMLLLVLLIGDAILGVFWMFKFERIMHGLQPMLRYRLQSEYGSSIEFSELWDKLQHEGRCCGIIGPQDFTAITNRSYPTSCCSPDITEQISIARRPLASAVVTRNDDLSSSANSLSAQIKNNFSEMTDASWSHVLTDSNKEETRTVAVCRAIYPQGCYDKVVTWLRNTADVLFVLGYCVIAFLKLSFLGILRYEIKEMIQKIKLLQTEMACSILGQDAEQQQNCVLLQIPTTSINGGIHTEPKVGNRDRERNRMGSGESERESLLIHENTPKYIRQKTLHAGGEQAAGDSSGAAKTINGNNNYELSEFDTKAPTYRYPKL</sequence>
<reference evidence="7" key="1">
    <citation type="submission" date="2022-07" db="EMBL/GenBank/DDBJ databases">
        <authorList>
            <person name="Trinca V."/>
            <person name="Uliana J.V.C."/>
            <person name="Torres T.T."/>
            <person name="Ward R.J."/>
            <person name="Monesi N."/>
        </authorList>
    </citation>
    <scope>NUCLEOTIDE SEQUENCE</scope>
    <source>
        <strain evidence="7">HSMRA1968</strain>
        <tissue evidence="7">Whole embryos</tissue>
    </source>
</reference>
<feature type="region of interest" description="Disordered" evidence="5">
    <location>
        <begin position="479"/>
        <end position="498"/>
    </location>
</feature>
<evidence type="ECO:0000256" key="6">
    <source>
        <dbReference type="SAM" id="Phobius"/>
    </source>
</evidence>